<feature type="compositionally biased region" description="Basic and acidic residues" evidence="1">
    <location>
        <begin position="341"/>
        <end position="360"/>
    </location>
</feature>
<feature type="region of interest" description="Disordered" evidence="1">
    <location>
        <begin position="62"/>
        <end position="96"/>
    </location>
</feature>
<reference evidence="2 3" key="1">
    <citation type="submission" date="2018-06" db="EMBL/GenBank/DDBJ databases">
        <title>Whole genome sequencing of four bacterial strains from South Shetland trench revealing bio-synthetic gene clusters.</title>
        <authorList>
            <person name="Abdel-Mageed W.M."/>
            <person name="Lehri B."/>
            <person name="Jarmusch S.A."/>
            <person name="Miranda K."/>
            <person name="Goodfellow M."/>
            <person name="Jaspars M."/>
            <person name="Karlyshev A.V."/>
        </authorList>
    </citation>
    <scope>NUCLEOTIDE SEQUENCE [LARGE SCALE GENOMIC DNA]</scope>
    <source>
        <strain evidence="2 3">SST1</strain>
    </source>
</reference>
<feature type="region of interest" description="Disordered" evidence="1">
    <location>
        <begin position="1"/>
        <end position="42"/>
    </location>
</feature>
<dbReference type="EMBL" id="QNTT01000034">
    <property type="protein sequence ID" value="RBA33587.1"/>
    <property type="molecule type" value="Genomic_DNA"/>
</dbReference>
<comment type="caution">
    <text evidence="2">The sequence shown here is derived from an EMBL/GenBank/DDBJ whole genome shotgun (WGS) entry which is preliminary data.</text>
</comment>
<proteinExistence type="predicted"/>
<organism evidence="2 3">
    <name type="scientific">Dietzia maris</name>
    <dbReference type="NCBI Taxonomy" id="37915"/>
    <lineage>
        <taxon>Bacteria</taxon>
        <taxon>Bacillati</taxon>
        <taxon>Actinomycetota</taxon>
        <taxon>Actinomycetes</taxon>
        <taxon>Mycobacteriales</taxon>
        <taxon>Dietziaceae</taxon>
        <taxon>Dietzia</taxon>
    </lineage>
</organism>
<name>A0A365P979_9ACTN</name>
<accession>A0A365P979</accession>
<feature type="region of interest" description="Disordered" evidence="1">
    <location>
        <begin position="277"/>
        <end position="299"/>
    </location>
</feature>
<feature type="region of interest" description="Disordered" evidence="1">
    <location>
        <begin position="339"/>
        <end position="360"/>
    </location>
</feature>
<sequence length="360" mass="36630">MGSSIPDPAAGPTAPGGRPSRLGAVDPRSTVSPGPSRTARRGHRLLAAALAVTLVAGTSACAGDDAAKPADGGPGSSAAEGTDALEPEVTVDPGPAPVVDLIDAGEGERRVLAYAPSREPSVVAITRSANSRTEVPGAEPRTDDTPAQTLTVEGRSEPDVDGAQRATVTAREFTSVDELRNAQFSTAPGFTVTWTRSADGIVRELSLAAPSGATDAARAGVEITANAVSDATVAFPTEEIGVGARWTVTRRVDDAVAPTRGTTYELVDVDGDVATVRSSTTAPDPAGTLAAPAPDGGPGVTLDVESYEVTGSGELMVDLRAPVPVGGTTESSTRAVYVDPDSGRRTTYDEDSVLRFRSVD</sequence>
<gene>
    <name evidence="2" type="ORF">DQ226_12430</name>
</gene>
<evidence type="ECO:0000256" key="1">
    <source>
        <dbReference type="SAM" id="MobiDB-lite"/>
    </source>
</evidence>
<dbReference type="AlphaFoldDB" id="A0A365P979"/>
<evidence type="ECO:0000313" key="2">
    <source>
        <dbReference type="EMBL" id="RBA33587.1"/>
    </source>
</evidence>
<feature type="compositionally biased region" description="Low complexity" evidence="1">
    <location>
        <begin position="1"/>
        <end position="19"/>
    </location>
</feature>
<evidence type="ECO:0000313" key="3">
    <source>
        <dbReference type="Proteomes" id="UP000252187"/>
    </source>
</evidence>
<dbReference type="Proteomes" id="UP000252187">
    <property type="component" value="Unassembled WGS sequence"/>
</dbReference>
<protein>
    <submittedName>
        <fullName evidence="2">Uncharacterized protein</fullName>
    </submittedName>
</protein>